<keyword evidence="2" id="KW-1185">Reference proteome</keyword>
<gene>
    <name evidence="1" type="ORF">ABDK96_16150</name>
</gene>
<protein>
    <submittedName>
        <fullName evidence="1">Uncharacterized protein</fullName>
    </submittedName>
</protein>
<name>A0ABV0IM81_9MICC</name>
<evidence type="ECO:0000313" key="1">
    <source>
        <dbReference type="EMBL" id="MEO9249215.1"/>
    </source>
</evidence>
<dbReference type="RefSeq" id="WP_347922011.1">
    <property type="nucleotide sequence ID" value="NZ_JBDXMX010000011.1"/>
</dbReference>
<sequence length="122" mass="13021">MAINEDHRQADIAAELEETARALAHSTRTVPVPSDSYRLLGELNATTDHLAQVCQQLAAWHDRVADGTHYEGEDDRGDGATGTVAAAEQLRQAASALSEAAQAIMAAHSANGVVRWYDTPKA</sequence>
<dbReference type="EMBL" id="JBDXMX010000011">
    <property type="protein sequence ID" value="MEO9249215.1"/>
    <property type="molecule type" value="Genomic_DNA"/>
</dbReference>
<reference evidence="1 2" key="1">
    <citation type="submission" date="2024-05" db="EMBL/GenBank/DDBJ databases">
        <authorList>
            <person name="Yi C."/>
        </authorList>
    </citation>
    <scope>NUCLEOTIDE SEQUENCE [LARGE SCALE GENOMIC DNA]</scope>
    <source>
        <strain evidence="1 2">XS13</strain>
    </source>
</reference>
<comment type="caution">
    <text evidence="1">The sequence shown here is derived from an EMBL/GenBank/DDBJ whole genome shotgun (WGS) entry which is preliminary data.</text>
</comment>
<evidence type="ECO:0000313" key="2">
    <source>
        <dbReference type="Proteomes" id="UP001484097"/>
    </source>
</evidence>
<proteinExistence type="predicted"/>
<organism evidence="1 2">
    <name type="scientific">Citricoccus nitrophenolicus</name>
    <dbReference type="NCBI Taxonomy" id="863575"/>
    <lineage>
        <taxon>Bacteria</taxon>
        <taxon>Bacillati</taxon>
        <taxon>Actinomycetota</taxon>
        <taxon>Actinomycetes</taxon>
        <taxon>Micrococcales</taxon>
        <taxon>Micrococcaceae</taxon>
        <taxon>Citricoccus</taxon>
    </lineage>
</organism>
<dbReference type="Proteomes" id="UP001484097">
    <property type="component" value="Unassembled WGS sequence"/>
</dbReference>
<accession>A0ABV0IM81</accession>